<evidence type="ECO:0000313" key="1">
    <source>
        <dbReference type="EMBL" id="MBX42055.1"/>
    </source>
</evidence>
<dbReference type="EMBL" id="GGEC01061571">
    <property type="protein sequence ID" value="MBX42055.1"/>
    <property type="molecule type" value="Transcribed_RNA"/>
</dbReference>
<proteinExistence type="predicted"/>
<accession>A0A2P2NHT6</accession>
<protein>
    <submittedName>
        <fullName evidence="1">Uncharacterized protein</fullName>
    </submittedName>
</protein>
<sequence length="37" mass="3838">MLMGPLCAGKLAEISIPRASFGGTSGLFGLLKNILFL</sequence>
<reference evidence="1" key="1">
    <citation type="submission" date="2018-02" db="EMBL/GenBank/DDBJ databases">
        <title>Rhizophora mucronata_Transcriptome.</title>
        <authorList>
            <person name="Meera S.P."/>
            <person name="Sreeshan A."/>
            <person name="Augustine A."/>
        </authorList>
    </citation>
    <scope>NUCLEOTIDE SEQUENCE</scope>
    <source>
        <tissue evidence="1">Leaf</tissue>
    </source>
</reference>
<name>A0A2P2NHT6_RHIMU</name>
<dbReference type="AlphaFoldDB" id="A0A2P2NHT6"/>
<organism evidence="1">
    <name type="scientific">Rhizophora mucronata</name>
    <name type="common">Asiatic mangrove</name>
    <dbReference type="NCBI Taxonomy" id="61149"/>
    <lineage>
        <taxon>Eukaryota</taxon>
        <taxon>Viridiplantae</taxon>
        <taxon>Streptophyta</taxon>
        <taxon>Embryophyta</taxon>
        <taxon>Tracheophyta</taxon>
        <taxon>Spermatophyta</taxon>
        <taxon>Magnoliopsida</taxon>
        <taxon>eudicotyledons</taxon>
        <taxon>Gunneridae</taxon>
        <taxon>Pentapetalae</taxon>
        <taxon>rosids</taxon>
        <taxon>fabids</taxon>
        <taxon>Malpighiales</taxon>
        <taxon>Rhizophoraceae</taxon>
        <taxon>Rhizophora</taxon>
    </lineage>
</organism>